<dbReference type="EMBL" id="WOCE01000021">
    <property type="protein sequence ID" value="KAE9589068.1"/>
    <property type="molecule type" value="Genomic_DNA"/>
</dbReference>
<dbReference type="Proteomes" id="UP000447434">
    <property type="component" value="Chromosome 21"/>
</dbReference>
<protein>
    <submittedName>
        <fullName evidence="2">Uncharacterized protein</fullName>
    </submittedName>
</protein>
<feature type="compositionally biased region" description="Basic residues" evidence="1">
    <location>
        <begin position="69"/>
        <end position="80"/>
    </location>
</feature>
<feature type="region of interest" description="Disordered" evidence="1">
    <location>
        <begin position="68"/>
        <end position="102"/>
    </location>
</feature>
<evidence type="ECO:0000313" key="2">
    <source>
        <dbReference type="EMBL" id="KAE9589068.1"/>
    </source>
</evidence>
<reference evidence="3" key="1">
    <citation type="journal article" date="2020" name="Nat. Commun.">
        <title>Genome sequence of the cluster root forming white lupin.</title>
        <authorList>
            <person name="Hufnagel B."/>
            <person name="Marques A."/>
            <person name="Soriano A."/>
            <person name="Marques L."/>
            <person name="Divol F."/>
            <person name="Doumas P."/>
            <person name="Sallet E."/>
            <person name="Mancinotti D."/>
            <person name="Carrere S."/>
            <person name="Marande W."/>
            <person name="Arribat S."/>
            <person name="Keller J."/>
            <person name="Huneau C."/>
            <person name="Blein T."/>
            <person name="Aime D."/>
            <person name="Laguerre M."/>
            <person name="Taylor J."/>
            <person name="Schubert V."/>
            <person name="Nelson M."/>
            <person name="Geu-Flores F."/>
            <person name="Crespi M."/>
            <person name="Gallardo-Guerrero K."/>
            <person name="Delaux P.-M."/>
            <person name="Salse J."/>
            <person name="Berges H."/>
            <person name="Guyot R."/>
            <person name="Gouzy J."/>
            <person name="Peret B."/>
        </authorList>
    </citation>
    <scope>NUCLEOTIDE SEQUENCE [LARGE SCALE GENOMIC DNA]</scope>
    <source>
        <strain evidence="3">cv. Amiga</strain>
    </source>
</reference>
<organism evidence="2 3">
    <name type="scientific">Lupinus albus</name>
    <name type="common">White lupine</name>
    <name type="synonym">Lupinus termis</name>
    <dbReference type="NCBI Taxonomy" id="3870"/>
    <lineage>
        <taxon>Eukaryota</taxon>
        <taxon>Viridiplantae</taxon>
        <taxon>Streptophyta</taxon>
        <taxon>Embryophyta</taxon>
        <taxon>Tracheophyta</taxon>
        <taxon>Spermatophyta</taxon>
        <taxon>Magnoliopsida</taxon>
        <taxon>eudicotyledons</taxon>
        <taxon>Gunneridae</taxon>
        <taxon>Pentapetalae</taxon>
        <taxon>rosids</taxon>
        <taxon>fabids</taxon>
        <taxon>Fabales</taxon>
        <taxon>Fabaceae</taxon>
        <taxon>Papilionoideae</taxon>
        <taxon>50 kb inversion clade</taxon>
        <taxon>genistoids sensu lato</taxon>
        <taxon>core genistoids</taxon>
        <taxon>Genisteae</taxon>
        <taxon>Lupinus</taxon>
    </lineage>
</organism>
<evidence type="ECO:0000256" key="1">
    <source>
        <dbReference type="SAM" id="MobiDB-lite"/>
    </source>
</evidence>
<dbReference type="AlphaFoldDB" id="A0A6A4NR61"/>
<dbReference type="OrthoDB" id="191139at2759"/>
<comment type="caution">
    <text evidence="2">The sequence shown here is derived from an EMBL/GenBank/DDBJ whole genome shotgun (WGS) entry which is preliminary data.</text>
</comment>
<name>A0A6A4NR61_LUPAL</name>
<feature type="region of interest" description="Disordered" evidence="1">
    <location>
        <begin position="287"/>
        <end position="313"/>
    </location>
</feature>
<dbReference type="PANTHER" id="PTHR36055:SF1">
    <property type="entry name" value="C2H2-LIKE ZINC FINGER PROTEIN"/>
    <property type="match status" value="1"/>
</dbReference>
<proteinExistence type="predicted"/>
<accession>A0A6A4NR61</accession>
<sequence length="444" mass="49510">MSMQRYVFDGEARKKRLEPKNLVDCTSVLLEQKLAKACLADKDAEALRCQKLLMEEDAAQRRQTQILEKKHKKKLKRKEKKAKERLKAPNPDTIVNHAPSPHVTVHCPESTEVVDGDPQWRNDSDTYQNFEQQRSQGHNRQHMIVSRGHRLPKSQSAVANDLLASQNSQNSKLEVIQKRGPLHEGKAPPILKGSKVWRRKPKPEIGRVMSEARLQKEPQQGKNHKVLIGSIWIPLGNCGQSEGNPVASHAECMIENLAKKNSAQEKRMKTDSFKSGNTVKLWRPVSQHRTKDPLPLQSGGTEADAVYGKDDQTLSGQSNLRSFNIDSDIDSKIKLSGLGAKVDPGKFRISSHAAKAFLAQRWKEAISSNHVKLVLSLDSEPPGRKEVQDYELATCRSSDADRCSSLASAENLLPATAGVTKSKHKMKSGKGIKMKYIPKQKAAT</sequence>
<keyword evidence="3" id="KW-1185">Reference proteome</keyword>
<evidence type="ECO:0000313" key="3">
    <source>
        <dbReference type="Proteomes" id="UP000447434"/>
    </source>
</evidence>
<dbReference type="PANTHER" id="PTHR36055">
    <property type="entry name" value="C2H2-LIKE ZINC FINGER PROTEIN"/>
    <property type="match status" value="1"/>
</dbReference>
<gene>
    <name evidence="2" type="ORF">Lalb_Chr21g0305131</name>
</gene>